<dbReference type="Proteomes" id="UP000189670">
    <property type="component" value="Unassembled WGS sequence"/>
</dbReference>
<protein>
    <recommendedName>
        <fullName evidence="3">Cadherin domain-containing protein</fullName>
    </recommendedName>
</protein>
<name>A0A1V1NY18_9BACT</name>
<organism evidence="1 2">
    <name type="scientific">Candidatus Magnetoglobus multicellularis str. Araruama</name>
    <dbReference type="NCBI Taxonomy" id="890399"/>
    <lineage>
        <taxon>Bacteria</taxon>
        <taxon>Pseudomonadati</taxon>
        <taxon>Thermodesulfobacteriota</taxon>
        <taxon>Desulfobacteria</taxon>
        <taxon>Desulfobacterales</taxon>
        <taxon>Desulfobacteraceae</taxon>
        <taxon>Candidatus Magnetoglobus</taxon>
    </lineage>
</organism>
<proteinExistence type="predicted"/>
<reference evidence="2" key="1">
    <citation type="submission" date="2012-11" db="EMBL/GenBank/DDBJ databases">
        <authorList>
            <person name="Lucero-Rivera Y.E."/>
            <person name="Tovar-Ramirez D."/>
        </authorList>
    </citation>
    <scope>NUCLEOTIDE SEQUENCE [LARGE SCALE GENOMIC DNA]</scope>
    <source>
        <strain evidence="2">Araruama</strain>
    </source>
</reference>
<gene>
    <name evidence="1" type="ORF">OMM_05130</name>
</gene>
<accession>A0A1V1NY18</accession>
<sequence length="479" mass="51043">MNYTGTALVSISITPVNDPPDYSCAVDVTVTEDAGSQCITSWACSLTAGAYNESDQSLSLTWTCSDTSLFLTAPVLSPVTGNSSMTGLTLTYAFASDEYGSATITIALSDNGGLSFTEYGAADTLTRSYVLTSLSVNDSPTFTKGSDLIGILEDAVSQVYTQWASNVRPISSNHTNESSQNLTFTVTNDYNALFSSQPAIDISGTTGTLSYTLAADMYGDTTVTVVLWDDGGTANGGEDRVTETFLINVLPVNDTPDFTTGSDRTILENSGGETVSAWATNFTQGAFNETDQNFTFTVTNSCNDCFSTQPYLLTSNGDLCYTLSADGSGAVTVWVALMDDGGTVNGGTDTITHSFTITITDINDPPGYTFSSSPTVVGGYEYTVTTILEDADYTTTTVSAWAINITQGSQFETWQALTFSLTNTNPHCFQSSRQSIAPQAILPIPWQPMKMGVQQLQQFSTMMAEQPMAVWIALCQGLI</sequence>
<evidence type="ECO:0000313" key="1">
    <source>
        <dbReference type="EMBL" id="ETR67448.1"/>
    </source>
</evidence>
<evidence type="ECO:0008006" key="3">
    <source>
        <dbReference type="Google" id="ProtNLM"/>
    </source>
</evidence>
<dbReference type="AlphaFoldDB" id="A0A1V1NY18"/>
<comment type="caution">
    <text evidence="1">The sequence shown here is derived from an EMBL/GenBank/DDBJ whole genome shotgun (WGS) entry which is preliminary data.</text>
</comment>
<evidence type="ECO:0000313" key="2">
    <source>
        <dbReference type="Proteomes" id="UP000189670"/>
    </source>
</evidence>
<dbReference type="EMBL" id="ATBP01001378">
    <property type="protein sequence ID" value="ETR67448.1"/>
    <property type="molecule type" value="Genomic_DNA"/>
</dbReference>